<keyword evidence="2" id="KW-1133">Transmembrane helix</keyword>
<proteinExistence type="predicted"/>
<name>A0A8S5S421_9CAUD</name>
<keyword evidence="2" id="KW-0812">Transmembrane</keyword>
<sequence length="194" mass="21601">MITALLTKLPFLIRVPIIGGALKFMVKRSRLAIEYGMIAVIITIGGYTFTLWNAHKRTQLDLAHTQTEVVTLNGKVGVLETITQAQATRIDDLKALREKDSETLEDLLNDYKQLAAHDAQARVRLQKLEKNSPVIKHYLDSSIPDDLICLLNKDCAPKGDNGNQSGGEDRKRDPSKELIKPMRPSTKKNVPSDA</sequence>
<protein>
    <submittedName>
        <fullName evidence="3">Uncharacterized protein</fullName>
    </submittedName>
</protein>
<feature type="compositionally biased region" description="Basic and acidic residues" evidence="1">
    <location>
        <begin position="167"/>
        <end position="180"/>
    </location>
</feature>
<reference evidence="3" key="1">
    <citation type="journal article" date="2021" name="Proc. Natl. Acad. Sci. U.S.A.">
        <title>A Catalog of Tens of Thousands of Viruses from Human Metagenomes Reveals Hidden Associations with Chronic Diseases.</title>
        <authorList>
            <person name="Tisza M.J."/>
            <person name="Buck C.B."/>
        </authorList>
    </citation>
    <scope>NUCLEOTIDE SEQUENCE</scope>
    <source>
        <strain evidence="3">CtJ7x27</strain>
    </source>
</reference>
<evidence type="ECO:0000313" key="3">
    <source>
        <dbReference type="EMBL" id="DAF45681.1"/>
    </source>
</evidence>
<evidence type="ECO:0000256" key="1">
    <source>
        <dbReference type="SAM" id="MobiDB-lite"/>
    </source>
</evidence>
<accession>A0A8S5S421</accession>
<feature type="region of interest" description="Disordered" evidence="1">
    <location>
        <begin position="158"/>
        <end position="194"/>
    </location>
</feature>
<evidence type="ECO:0000256" key="2">
    <source>
        <dbReference type="SAM" id="Phobius"/>
    </source>
</evidence>
<dbReference type="EMBL" id="BK032517">
    <property type="protein sequence ID" value="DAF45681.1"/>
    <property type="molecule type" value="Genomic_DNA"/>
</dbReference>
<keyword evidence="2" id="KW-0472">Membrane</keyword>
<organism evidence="3">
    <name type="scientific">Siphoviridae sp. ctJ7x27</name>
    <dbReference type="NCBI Taxonomy" id="2827835"/>
    <lineage>
        <taxon>Viruses</taxon>
        <taxon>Duplodnaviria</taxon>
        <taxon>Heunggongvirae</taxon>
        <taxon>Uroviricota</taxon>
        <taxon>Caudoviricetes</taxon>
    </lineage>
</organism>
<feature type="transmembrane region" description="Helical" evidence="2">
    <location>
        <begin position="32"/>
        <end position="52"/>
    </location>
</feature>